<organism evidence="1 2">
    <name type="scientific">Streptomyces umbrinus</name>
    <dbReference type="NCBI Taxonomy" id="67370"/>
    <lineage>
        <taxon>Bacteria</taxon>
        <taxon>Bacillati</taxon>
        <taxon>Actinomycetota</taxon>
        <taxon>Actinomycetes</taxon>
        <taxon>Kitasatosporales</taxon>
        <taxon>Streptomycetaceae</taxon>
        <taxon>Streptomyces</taxon>
        <taxon>Streptomyces phaeochromogenes group</taxon>
    </lineage>
</organism>
<accession>A0ABU0SZJ1</accession>
<sequence>MAIENQGAFEAWGRLKPDTEFAVKALSSALEESEASPDAILDSYLFAKRALAQSMQSLLRSQLPPTCVEFHELRVRIQDEMHLRFSGHVPERYLKVPYGTKANERLFAVLHREIGSPVDNARLRTINGDDIHTERRIRELRELGLDITTTTEDGRRHYILGSLEIDSAKIRELVVKTLGKTKAVSKEEKNEIIARLP</sequence>
<gene>
    <name evidence="1" type="ORF">QF035_006550</name>
</gene>
<name>A0ABU0SZJ1_9ACTN</name>
<evidence type="ECO:0000313" key="2">
    <source>
        <dbReference type="Proteomes" id="UP001230328"/>
    </source>
</evidence>
<evidence type="ECO:0000313" key="1">
    <source>
        <dbReference type="EMBL" id="MDQ1028968.1"/>
    </source>
</evidence>
<keyword evidence="2" id="KW-1185">Reference proteome</keyword>
<comment type="caution">
    <text evidence="1">The sequence shown here is derived from an EMBL/GenBank/DDBJ whole genome shotgun (WGS) entry which is preliminary data.</text>
</comment>
<reference evidence="1 2" key="1">
    <citation type="submission" date="2023-07" db="EMBL/GenBank/DDBJ databases">
        <title>Comparative genomics of wheat-associated soil bacteria to identify genetic determinants of phenazine resistance.</title>
        <authorList>
            <person name="Mouncey N."/>
        </authorList>
    </citation>
    <scope>NUCLEOTIDE SEQUENCE [LARGE SCALE GENOMIC DNA]</scope>
    <source>
        <strain evidence="1 2">V2I4</strain>
    </source>
</reference>
<dbReference type="EMBL" id="JAUSZI010000002">
    <property type="protein sequence ID" value="MDQ1028968.1"/>
    <property type="molecule type" value="Genomic_DNA"/>
</dbReference>
<dbReference type="Proteomes" id="UP001230328">
    <property type="component" value="Unassembled WGS sequence"/>
</dbReference>
<proteinExistence type="predicted"/>
<dbReference type="RefSeq" id="WP_307523987.1">
    <property type="nucleotide sequence ID" value="NZ_JAUSZI010000002.1"/>
</dbReference>
<protein>
    <submittedName>
        <fullName evidence="1">Uncharacterized protein</fullName>
    </submittedName>
</protein>